<comment type="caution">
    <text evidence="1">The sequence shown here is derived from an EMBL/GenBank/DDBJ whole genome shotgun (WGS) entry which is preliminary data.</text>
</comment>
<proteinExistence type="predicted"/>
<sequence>MKTKYSTYIILALIAIGAIACKKIENGFLSDTIRYKNNVIYCVKGMALSLSDRINADGSTPPFNFKMLNLRNRLTGAPAPKEFNTEYEILVFKTGMTFNPETDTTVALLNAKRESVIKVPMEFNPVSGQIAFNRSSGNLPIGEYVFDLEVSNTWGTKFYPEFAQIHIIEPNIEDVFEITYQANNASSDTEVFTAIKAPKLSCKKISNEGARVILKITDKTGKAFNPQNGEVIKRGDRPTFESHAKFNKVIATDTALVCDFEVAPFPLVKYITTTTDWGYLMYYRIPKAFVTIDGVPNNSVNPSFGFRVKMEGTYVVEVNLTDVTRK</sequence>
<dbReference type="Proteomes" id="UP000295620">
    <property type="component" value="Unassembled WGS sequence"/>
</dbReference>
<protein>
    <submittedName>
        <fullName evidence="1">Uncharacterized protein DUF5007</fullName>
    </submittedName>
</protein>
<dbReference type="EMBL" id="SNYC01000008">
    <property type="protein sequence ID" value="TDQ06633.1"/>
    <property type="molecule type" value="Genomic_DNA"/>
</dbReference>
<name>A0A4R6SSB0_9SPHI</name>
<dbReference type="RefSeq" id="WP_133578083.1">
    <property type="nucleotide sequence ID" value="NZ_SNYC01000008.1"/>
</dbReference>
<evidence type="ECO:0000313" key="2">
    <source>
        <dbReference type="Proteomes" id="UP000295620"/>
    </source>
</evidence>
<accession>A0A4R6SSB0</accession>
<organism evidence="1 2">
    <name type="scientific">Pedobacter metabolipauper</name>
    <dbReference type="NCBI Taxonomy" id="425513"/>
    <lineage>
        <taxon>Bacteria</taxon>
        <taxon>Pseudomonadati</taxon>
        <taxon>Bacteroidota</taxon>
        <taxon>Sphingobacteriia</taxon>
        <taxon>Sphingobacteriales</taxon>
        <taxon>Sphingobacteriaceae</taxon>
        <taxon>Pedobacter</taxon>
    </lineage>
</organism>
<dbReference type="AlphaFoldDB" id="A0A4R6SSB0"/>
<reference evidence="1 2" key="1">
    <citation type="submission" date="2019-03" db="EMBL/GenBank/DDBJ databases">
        <title>Genomic Encyclopedia of Archaeal and Bacterial Type Strains, Phase II (KMG-II): from individual species to whole genera.</title>
        <authorList>
            <person name="Goeker M."/>
        </authorList>
    </citation>
    <scope>NUCLEOTIDE SEQUENCE [LARGE SCALE GENOMIC DNA]</scope>
    <source>
        <strain evidence="1 2">DSM 19035</strain>
    </source>
</reference>
<dbReference type="OrthoDB" id="628330at2"/>
<evidence type="ECO:0000313" key="1">
    <source>
        <dbReference type="EMBL" id="TDQ06633.1"/>
    </source>
</evidence>
<keyword evidence="2" id="KW-1185">Reference proteome</keyword>
<gene>
    <name evidence="1" type="ORF">ATK78_4292</name>
</gene>
<dbReference type="PROSITE" id="PS51257">
    <property type="entry name" value="PROKAR_LIPOPROTEIN"/>
    <property type="match status" value="1"/>
</dbReference>